<dbReference type="SMART" id="SM00014">
    <property type="entry name" value="acidPPc"/>
    <property type="match status" value="1"/>
</dbReference>
<feature type="transmembrane region" description="Helical" evidence="1">
    <location>
        <begin position="113"/>
        <end position="132"/>
    </location>
</feature>
<dbReference type="AlphaFoldDB" id="A0A495X7C6"/>
<reference evidence="3 4" key="1">
    <citation type="submission" date="2018-10" db="EMBL/GenBank/DDBJ databases">
        <title>Sequencing the genomes of 1000 actinobacteria strains.</title>
        <authorList>
            <person name="Klenk H.-P."/>
        </authorList>
    </citation>
    <scope>NUCLEOTIDE SEQUENCE [LARGE SCALE GENOMIC DNA]</scope>
    <source>
        <strain evidence="3 4">DSM 43911</strain>
    </source>
</reference>
<feature type="transmembrane region" description="Helical" evidence="1">
    <location>
        <begin position="174"/>
        <end position="193"/>
    </location>
</feature>
<comment type="caution">
    <text evidence="3">The sequence shown here is derived from an EMBL/GenBank/DDBJ whole genome shotgun (WGS) entry which is preliminary data.</text>
</comment>
<sequence length="205" mass="20872">MSRVFPACVGAVLALTSVVLGVAVDTAPPGLDSALRGAAVGLGPDFQRAADVVSLVLSPGLATVALVSLVLRAWLARDVLALKAAVLLAVCWASVLSRWFYLRVRPVQYDLPSYPSGHVTAVTAVAVTAVVLCAHLRPALVRPVLAVSAVAVVLCAASRVVLEMHWFTDTVGAVLATTGVGLVAALALGLLPVSGVAGGGRRVEP</sequence>
<accession>A0A495X7C6</accession>
<keyword evidence="1" id="KW-1133">Transmembrane helix</keyword>
<name>A0A495X7C6_9PSEU</name>
<protein>
    <submittedName>
        <fullName evidence="3">Undecaprenyl-diphosphatase</fullName>
    </submittedName>
</protein>
<dbReference type="EMBL" id="RBXR01000001">
    <property type="protein sequence ID" value="RKT69892.1"/>
    <property type="molecule type" value="Genomic_DNA"/>
</dbReference>
<dbReference type="OrthoDB" id="3690019at2"/>
<dbReference type="Gene3D" id="1.20.144.10">
    <property type="entry name" value="Phosphatidic acid phosphatase type 2/haloperoxidase"/>
    <property type="match status" value="1"/>
</dbReference>
<dbReference type="RefSeq" id="WP_121221981.1">
    <property type="nucleotide sequence ID" value="NZ_JBIUBA010000010.1"/>
</dbReference>
<keyword evidence="1" id="KW-0812">Transmembrane</keyword>
<dbReference type="Pfam" id="PF01569">
    <property type="entry name" value="PAP2"/>
    <property type="match status" value="1"/>
</dbReference>
<feature type="domain" description="Phosphatidic acid phosphatase type 2/haloperoxidase" evidence="2">
    <location>
        <begin position="80"/>
        <end position="185"/>
    </location>
</feature>
<keyword evidence="1" id="KW-0472">Membrane</keyword>
<proteinExistence type="predicted"/>
<dbReference type="InterPro" id="IPR036938">
    <property type="entry name" value="PAP2/HPO_sf"/>
</dbReference>
<evidence type="ECO:0000313" key="3">
    <source>
        <dbReference type="EMBL" id="RKT69892.1"/>
    </source>
</evidence>
<keyword evidence="4" id="KW-1185">Reference proteome</keyword>
<dbReference type="Proteomes" id="UP000272729">
    <property type="component" value="Unassembled WGS sequence"/>
</dbReference>
<evidence type="ECO:0000259" key="2">
    <source>
        <dbReference type="SMART" id="SM00014"/>
    </source>
</evidence>
<feature type="transmembrane region" description="Helical" evidence="1">
    <location>
        <begin position="52"/>
        <end position="73"/>
    </location>
</feature>
<gene>
    <name evidence="3" type="ORF">DFJ66_3130</name>
</gene>
<dbReference type="SUPFAM" id="SSF48317">
    <property type="entry name" value="Acid phosphatase/Vanadium-dependent haloperoxidase"/>
    <property type="match status" value="1"/>
</dbReference>
<feature type="transmembrane region" description="Helical" evidence="1">
    <location>
        <begin position="144"/>
        <end position="162"/>
    </location>
</feature>
<dbReference type="InterPro" id="IPR000326">
    <property type="entry name" value="PAP2/HPO"/>
</dbReference>
<organism evidence="3 4">
    <name type="scientific">Saccharothrix variisporea</name>
    <dbReference type="NCBI Taxonomy" id="543527"/>
    <lineage>
        <taxon>Bacteria</taxon>
        <taxon>Bacillati</taxon>
        <taxon>Actinomycetota</taxon>
        <taxon>Actinomycetes</taxon>
        <taxon>Pseudonocardiales</taxon>
        <taxon>Pseudonocardiaceae</taxon>
        <taxon>Saccharothrix</taxon>
    </lineage>
</organism>
<evidence type="ECO:0000313" key="4">
    <source>
        <dbReference type="Proteomes" id="UP000272729"/>
    </source>
</evidence>
<evidence type="ECO:0000256" key="1">
    <source>
        <dbReference type="SAM" id="Phobius"/>
    </source>
</evidence>
<feature type="transmembrane region" description="Helical" evidence="1">
    <location>
        <begin position="80"/>
        <end position="101"/>
    </location>
</feature>